<reference evidence="1" key="1">
    <citation type="journal article" date="2014" name="Front. Microbiol.">
        <title>High frequency of phylogenetically diverse reductive dehalogenase-homologous genes in deep subseafloor sedimentary metagenomes.</title>
        <authorList>
            <person name="Kawai M."/>
            <person name="Futagami T."/>
            <person name="Toyoda A."/>
            <person name="Takaki Y."/>
            <person name="Nishi S."/>
            <person name="Hori S."/>
            <person name="Arai W."/>
            <person name="Tsubouchi T."/>
            <person name="Morono Y."/>
            <person name="Uchiyama I."/>
            <person name="Ito T."/>
            <person name="Fujiyama A."/>
            <person name="Inagaki F."/>
            <person name="Takami H."/>
        </authorList>
    </citation>
    <scope>NUCLEOTIDE SEQUENCE</scope>
    <source>
        <strain evidence="1">Expedition CK06-06</strain>
    </source>
</reference>
<accession>X1R1S5</accession>
<name>X1R1S5_9ZZZZ</name>
<feature type="non-terminal residue" evidence="1">
    <location>
        <position position="44"/>
    </location>
</feature>
<comment type="caution">
    <text evidence="1">The sequence shown here is derived from an EMBL/GenBank/DDBJ whole genome shotgun (WGS) entry which is preliminary data.</text>
</comment>
<evidence type="ECO:0000313" key="1">
    <source>
        <dbReference type="EMBL" id="GAI57050.1"/>
    </source>
</evidence>
<sequence>MAGFRPSNAILISELEIDTDRDWKGYGITNIKEVVSGMTQGSIV</sequence>
<proteinExistence type="predicted"/>
<dbReference type="EMBL" id="BARV01039430">
    <property type="protein sequence ID" value="GAI57050.1"/>
    <property type="molecule type" value="Genomic_DNA"/>
</dbReference>
<organism evidence="1">
    <name type="scientific">marine sediment metagenome</name>
    <dbReference type="NCBI Taxonomy" id="412755"/>
    <lineage>
        <taxon>unclassified sequences</taxon>
        <taxon>metagenomes</taxon>
        <taxon>ecological metagenomes</taxon>
    </lineage>
</organism>
<dbReference type="AlphaFoldDB" id="X1R1S5"/>
<protein>
    <submittedName>
        <fullName evidence="1">Uncharacterized protein</fullName>
    </submittedName>
</protein>
<gene>
    <name evidence="1" type="ORF">S06H3_60443</name>
</gene>